<keyword evidence="18" id="KW-1185">Reference proteome</keyword>
<dbReference type="CTD" id="222487"/>
<keyword evidence="12" id="KW-0807">Transducer</keyword>
<keyword evidence="5" id="KW-0732">Signal</keyword>
<gene>
    <name evidence="19" type="primary">ADGRG3</name>
</gene>
<accession>A0A384D221</accession>
<sequence length="605" mass="67310">MVVWCRKAEKEATGSATQPCGRAGKGGRPHHRAWDQRDAQTQGSGQRGPDCPRMMTLRALGVLLLSLLLLWASGMENSRSQTEKPRNVCLGSINEGQYESFHLGSTAECFTKCTQSGNEPCNLENLQRYWLDFEYHLVKSHSNTVNMSFLKAAVQNVSTSISEDLFFSLTSSQVPGQVTEDEHAYPDRVRLPRSLFESLQSNRSEVLLAITILDVGPGNLFKGPQLSRKDGSHVLNNRLVGLSLGSIPVSRLAEPLEITFSHQHLPPNMALNCVFWDATKGDWSSTGCSTELRAKRTVCRCDHLTFFALLLKPILDQDTVKSLIRISQAGCGASMIFLAFTIVLYAALRFYRLRFKSEDAPKIHVALSVSLFLLNLTFFVNVGQGPEPRDAACRARGGIFHYFLLCTFTWMGLEAFHLYLLVIKVFNTYFGHYFLKLSLVGWGLPALIVFGTGSAGSYGRYAIRDQRNVTTLELCWFREKTADSALYTTVHGYFLVTFLFSAVVLGLVAWKIFTLPRATTGREQGPSWKGFLTVLGLSSLVGVTWWLAILTPLGLSTIYVFSLFNSLQGVFIFCWFATLYFPSRSAVTSSSGTGRADQVHTTSHE</sequence>
<dbReference type="InterPro" id="IPR003910">
    <property type="entry name" value="GPR1/GPR3/GPR5"/>
</dbReference>
<dbReference type="GeneID" id="103673757"/>
<dbReference type="GO" id="GO:0005886">
    <property type="term" value="C:plasma membrane"/>
    <property type="evidence" value="ECO:0007669"/>
    <property type="project" value="UniProtKB-SubCell"/>
</dbReference>
<evidence type="ECO:0000256" key="4">
    <source>
        <dbReference type="ARBA" id="ARBA00022692"/>
    </source>
</evidence>
<name>A0A384D221_URSMA</name>
<comment type="similarity">
    <text evidence="2">Belongs to the G-protein coupled receptor 2 family. Adhesion G-protein coupled receptor (ADGR) subfamily.</text>
</comment>
<evidence type="ECO:0000256" key="6">
    <source>
        <dbReference type="ARBA" id="ARBA00022989"/>
    </source>
</evidence>
<dbReference type="GO" id="GO:0007166">
    <property type="term" value="P:cell surface receptor signaling pathway"/>
    <property type="evidence" value="ECO:0007669"/>
    <property type="project" value="InterPro"/>
</dbReference>
<dbReference type="Gene3D" id="2.60.220.50">
    <property type="match status" value="1"/>
</dbReference>
<dbReference type="InterPro" id="IPR000203">
    <property type="entry name" value="GPS"/>
</dbReference>
<evidence type="ECO:0000256" key="8">
    <source>
        <dbReference type="ARBA" id="ARBA00023136"/>
    </source>
</evidence>
<feature type="domain" description="GAIN-B" evidence="16">
    <location>
        <begin position="165"/>
        <end position="317"/>
    </location>
</feature>
<dbReference type="PRINTS" id="PR01422">
    <property type="entry name" value="GPR56ORPHANR"/>
</dbReference>
<dbReference type="InterPro" id="IPR000832">
    <property type="entry name" value="GPCR_2_secretin-like"/>
</dbReference>
<dbReference type="InterPro" id="IPR046338">
    <property type="entry name" value="GAIN_dom_sf"/>
</dbReference>
<dbReference type="PANTHER" id="PTHR12011:SF285">
    <property type="entry name" value="ADHESION G PROTEIN-COUPLED RECEPTOR G3"/>
    <property type="match status" value="1"/>
</dbReference>
<keyword evidence="10 19" id="KW-0675">Receptor</keyword>
<keyword evidence="6" id="KW-1133">Transmembrane helix</keyword>
<dbReference type="InterPro" id="IPR057244">
    <property type="entry name" value="GAIN_B"/>
</dbReference>
<evidence type="ECO:0000256" key="12">
    <source>
        <dbReference type="ARBA" id="ARBA00023224"/>
    </source>
</evidence>
<dbReference type="STRING" id="29073.ENSUMAP00000029920"/>
<dbReference type="GO" id="GO:0004930">
    <property type="term" value="F:G protein-coupled receptor activity"/>
    <property type="evidence" value="ECO:0007669"/>
    <property type="project" value="UniProtKB-KW"/>
</dbReference>
<evidence type="ECO:0000313" key="19">
    <source>
        <dbReference type="RefSeq" id="XP_008700809.2"/>
    </source>
</evidence>
<reference evidence="19" key="1">
    <citation type="submission" date="2025-08" db="UniProtKB">
        <authorList>
            <consortium name="RefSeq"/>
        </authorList>
    </citation>
    <scope>IDENTIFICATION</scope>
    <source>
        <tissue evidence="19">Whole blood</tissue>
    </source>
</reference>
<dbReference type="AlphaFoldDB" id="A0A384D221"/>
<evidence type="ECO:0000256" key="14">
    <source>
        <dbReference type="ARBA" id="ARBA00070211"/>
    </source>
</evidence>
<dbReference type="InterPro" id="IPR017981">
    <property type="entry name" value="GPCR_2-like_7TM"/>
</dbReference>
<organism evidence="18 19">
    <name type="scientific">Ursus maritimus</name>
    <name type="common">Polar bear</name>
    <name type="synonym">Thalarctos maritimus</name>
    <dbReference type="NCBI Taxonomy" id="29073"/>
    <lineage>
        <taxon>Eukaryota</taxon>
        <taxon>Metazoa</taxon>
        <taxon>Chordata</taxon>
        <taxon>Craniata</taxon>
        <taxon>Vertebrata</taxon>
        <taxon>Euteleostomi</taxon>
        <taxon>Mammalia</taxon>
        <taxon>Eutheria</taxon>
        <taxon>Laurasiatheria</taxon>
        <taxon>Carnivora</taxon>
        <taxon>Caniformia</taxon>
        <taxon>Ursidae</taxon>
        <taxon>Ursus</taxon>
    </lineage>
</organism>
<dbReference type="Gene3D" id="1.20.1070.10">
    <property type="entry name" value="Rhodopsin 7-helix transmembrane proteins"/>
    <property type="match status" value="1"/>
</dbReference>
<keyword evidence="4" id="KW-0812">Transmembrane</keyword>
<evidence type="ECO:0000256" key="11">
    <source>
        <dbReference type="ARBA" id="ARBA00023180"/>
    </source>
</evidence>
<evidence type="ECO:0000313" key="18">
    <source>
        <dbReference type="Proteomes" id="UP000261680"/>
    </source>
</evidence>
<dbReference type="FunFam" id="2.60.220.50:FF:000023">
    <property type="entry name" value="Adhesion G protein-coupled receptor G3"/>
    <property type="match status" value="1"/>
</dbReference>
<dbReference type="PRINTS" id="PR00249">
    <property type="entry name" value="GPCRSECRETIN"/>
</dbReference>
<keyword evidence="9" id="KW-1015">Disulfide bond</keyword>
<evidence type="ECO:0000256" key="1">
    <source>
        <dbReference type="ARBA" id="ARBA00004651"/>
    </source>
</evidence>
<evidence type="ECO:0000256" key="2">
    <source>
        <dbReference type="ARBA" id="ARBA00007343"/>
    </source>
</evidence>
<evidence type="ECO:0000256" key="15">
    <source>
        <dbReference type="ARBA" id="ARBA00083930"/>
    </source>
</evidence>
<evidence type="ECO:0000259" key="16">
    <source>
        <dbReference type="PROSITE" id="PS50221"/>
    </source>
</evidence>
<comment type="subunit">
    <text evidence="13">Heterodimer of 2 chains generated by proteolytic processing; the large extracellular N-terminal fragment and the membrane-bound C-terminal fragment predominantly remain associated and non-covalently linked. Interacts with PRTN3; this interaction induces the activation of PAR2. Interacts with GNAO1 (when palmitoylated).</text>
</comment>
<keyword evidence="11" id="KW-0325">Glycoprotein</keyword>
<comment type="subcellular location">
    <subcellularLocation>
        <location evidence="1">Cell membrane</location>
        <topology evidence="1">Multi-pass membrane protein</topology>
    </subcellularLocation>
</comment>
<evidence type="ECO:0000259" key="17">
    <source>
        <dbReference type="PROSITE" id="PS50261"/>
    </source>
</evidence>
<evidence type="ECO:0000256" key="5">
    <source>
        <dbReference type="ARBA" id="ARBA00022729"/>
    </source>
</evidence>
<keyword evidence="8" id="KW-0472">Membrane</keyword>
<protein>
    <recommendedName>
        <fullName evidence="14">Adhesion G protein-coupled receptor G3</fullName>
    </recommendedName>
    <alternativeName>
        <fullName evidence="15">G-protein coupled receptor 97</fullName>
    </alternativeName>
</protein>
<dbReference type="Pfam" id="PF01825">
    <property type="entry name" value="GPS"/>
    <property type="match status" value="1"/>
</dbReference>
<keyword evidence="7" id="KW-0297">G-protein coupled receptor</keyword>
<evidence type="ECO:0000256" key="3">
    <source>
        <dbReference type="ARBA" id="ARBA00022475"/>
    </source>
</evidence>
<evidence type="ECO:0000256" key="9">
    <source>
        <dbReference type="ARBA" id="ARBA00023157"/>
    </source>
</evidence>
<dbReference type="Pfam" id="PF00002">
    <property type="entry name" value="7tm_2"/>
    <property type="match status" value="1"/>
</dbReference>
<dbReference type="FunFam" id="1.20.1070.10:FF:000222">
    <property type="entry name" value="Adhesion G protein-coupled receptor G3"/>
    <property type="match status" value="1"/>
</dbReference>
<evidence type="ECO:0000256" key="13">
    <source>
        <dbReference type="ARBA" id="ARBA00066253"/>
    </source>
</evidence>
<dbReference type="OrthoDB" id="6134459at2759"/>
<dbReference type="RefSeq" id="XP_008700809.2">
    <property type="nucleotide sequence ID" value="XM_008702587.2"/>
</dbReference>
<dbReference type="PANTHER" id="PTHR12011">
    <property type="entry name" value="ADHESION G-PROTEIN COUPLED RECEPTOR"/>
    <property type="match status" value="1"/>
</dbReference>
<dbReference type="SMART" id="SM00303">
    <property type="entry name" value="GPS"/>
    <property type="match status" value="1"/>
</dbReference>
<dbReference type="GO" id="GO:0007189">
    <property type="term" value="P:adenylate cyclase-activating G protein-coupled receptor signaling pathway"/>
    <property type="evidence" value="ECO:0007669"/>
    <property type="project" value="TreeGrafter"/>
</dbReference>
<dbReference type="Proteomes" id="UP000261680">
    <property type="component" value="Unplaced"/>
</dbReference>
<evidence type="ECO:0000256" key="10">
    <source>
        <dbReference type="ARBA" id="ARBA00023170"/>
    </source>
</evidence>
<keyword evidence="3" id="KW-1003">Cell membrane</keyword>
<dbReference type="KEGG" id="umr:103673757"/>
<dbReference type="PROSITE" id="PS50261">
    <property type="entry name" value="G_PROTEIN_RECEP_F2_4"/>
    <property type="match status" value="1"/>
</dbReference>
<proteinExistence type="inferred from homology"/>
<evidence type="ECO:0000256" key="7">
    <source>
        <dbReference type="ARBA" id="ARBA00023040"/>
    </source>
</evidence>
<dbReference type="PROSITE" id="PS50221">
    <property type="entry name" value="GAIN_B"/>
    <property type="match status" value="1"/>
</dbReference>
<feature type="domain" description="G-protein coupled receptors family 2 profile 2" evidence="17">
    <location>
        <begin position="323"/>
        <end position="580"/>
    </location>
</feature>